<evidence type="ECO:0000313" key="1">
    <source>
        <dbReference type="EMBL" id="OPA85664.1"/>
    </source>
</evidence>
<sequence>MQPNRLFYILLAWMLTGCSIPFQTPEAQRQIEHDLSIAQGSIRALSQTNWCYLPYGANHGGDGQCRATQGLGVLTDDGLILTAYSGGHYQRYLTLRTNEVLCIKTFRGRESAAAFFAFTRTGATQIIPMSPQGFNTPVKIQFLDYLIGQSQPSEMGSDKTYVRATGKTSYTAGMVPGTKIPYLASAPATEVFNPCPEK</sequence>
<dbReference type="Proteomes" id="UP000190965">
    <property type="component" value="Unassembled WGS sequence"/>
</dbReference>
<dbReference type="EMBL" id="MSDF01000053">
    <property type="protein sequence ID" value="OPA85664.1"/>
    <property type="molecule type" value="Genomic_DNA"/>
</dbReference>
<protein>
    <recommendedName>
        <fullName evidence="3">Lipoprotein</fullName>
    </recommendedName>
</protein>
<gene>
    <name evidence="1" type="ORF">BFW87_26855</name>
</gene>
<accession>A0A1T2Y0S7</accession>
<organism evidence="1 2">
    <name type="scientific">Pseudomonas fluorescens</name>
    <dbReference type="NCBI Taxonomy" id="294"/>
    <lineage>
        <taxon>Bacteria</taxon>
        <taxon>Pseudomonadati</taxon>
        <taxon>Pseudomonadota</taxon>
        <taxon>Gammaproteobacteria</taxon>
        <taxon>Pseudomonadales</taxon>
        <taxon>Pseudomonadaceae</taxon>
        <taxon>Pseudomonas</taxon>
    </lineage>
</organism>
<dbReference type="AlphaFoldDB" id="A0A1T2Y0S7"/>
<proteinExistence type="predicted"/>
<dbReference type="RefSeq" id="WP_078742747.1">
    <property type="nucleotide sequence ID" value="NZ_MSDF01000053.1"/>
</dbReference>
<comment type="caution">
    <text evidence="1">The sequence shown here is derived from an EMBL/GenBank/DDBJ whole genome shotgun (WGS) entry which is preliminary data.</text>
</comment>
<name>A0A1T2Y0S7_PSEFL</name>
<evidence type="ECO:0008006" key="3">
    <source>
        <dbReference type="Google" id="ProtNLM"/>
    </source>
</evidence>
<dbReference type="PROSITE" id="PS51257">
    <property type="entry name" value="PROKAR_LIPOPROTEIN"/>
    <property type="match status" value="1"/>
</dbReference>
<reference evidence="1 2" key="1">
    <citation type="submission" date="2016-12" db="EMBL/GenBank/DDBJ databases">
        <title>Draft genome sequences of seven strains of Pseudomonas fluorescens that produce 4-formylaminooxyvinylglycine.</title>
        <authorList>
            <person name="Okrent R.A."/>
            <person name="Manning V.A."/>
            <person name="Trippe K.M."/>
        </authorList>
    </citation>
    <scope>NUCLEOTIDE SEQUENCE [LARGE SCALE GENOMIC DNA]</scope>
    <source>
        <strain evidence="1 2">P5A</strain>
    </source>
</reference>
<dbReference type="OrthoDB" id="6858716at2"/>
<evidence type="ECO:0000313" key="2">
    <source>
        <dbReference type="Proteomes" id="UP000190965"/>
    </source>
</evidence>